<dbReference type="STRING" id="1798375.A2773_00265"/>
<comment type="caution">
    <text evidence="6">Lacks conserved residue(s) required for the propagation of feature annotation.</text>
</comment>
<keyword evidence="6" id="KW-0460">Magnesium</keyword>
<dbReference type="GO" id="GO:0044205">
    <property type="term" value="P:'de novo' UMP biosynthetic process"/>
    <property type="evidence" value="ECO:0007669"/>
    <property type="project" value="UniProtKB-UniRule"/>
</dbReference>
<feature type="binding site" evidence="6">
    <location>
        <position position="101"/>
    </location>
    <ligand>
        <name>5-phospho-alpha-D-ribose 1-diphosphate</name>
        <dbReference type="ChEBI" id="CHEBI:58017"/>
        <note>ligand shared between dimeric partners</note>
    </ligand>
</feature>
<evidence type="ECO:0000256" key="4">
    <source>
        <dbReference type="ARBA" id="ARBA00022679"/>
    </source>
</evidence>
<dbReference type="InterPro" id="IPR004467">
    <property type="entry name" value="Or_phspho_trans_dom"/>
</dbReference>
<feature type="binding site" description="in other chain" evidence="6">
    <location>
        <begin position="127"/>
        <end position="135"/>
    </location>
    <ligand>
        <name>5-phospho-alpha-D-ribose 1-diphosphate</name>
        <dbReference type="ChEBI" id="CHEBI:58017"/>
        <note>ligand shared between dimeric partners</note>
    </ligand>
</feature>
<dbReference type="GO" id="GO:0004588">
    <property type="term" value="F:orotate phosphoribosyltransferase activity"/>
    <property type="evidence" value="ECO:0007669"/>
    <property type="project" value="UniProtKB-UniRule"/>
</dbReference>
<dbReference type="EMBL" id="MFJE01000063">
    <property type="protein sequence ID" value="OGG13029.1"/>
    <property type="molecule type" value="Genomic_DNA"/>
</dbReference>
<dbReference type="InterPro" id="IPR023031">
    <property type="entry name" value="OPRT"/>
</dbReference>
<comment type="similarity">
    <text evidence="6">Belongs to the purine/pyrimidine phosphoribosyltransferase family. PyrE subfamily.</text>
</comment>
<evidence type="ECO:0000256" key="1">
    <source>
        <dbReference type="ARBA" id="ARBA00004889"/>
    </source>
</evidence>
<comment type="caution">
    <text evidence="7">The sequence shown here is derived from an EMBL/GenBank/DDBJ whole genome shotgun (WGS) entry which is preliminary data.</text>
</comment>
<comment type="cofactor">
    <cofactor evidence="6">
        <name>Mg(2+)</name>
        <dbReference type="ChEBI" id="CHEBI:18420"/>
    </cofactor>
</comment>
<dbReference type="InterPro" id="IPR000836">
    <property type="entry name" value="PRTase_dom"/>
</dbReference>
<dbReference type="PANTHER" id="PTHR19278">
    <property type="entry name" value="OROTATE PHOSPHORIBOSYLTRANSFERASE"/>
    <property type="match status" value="1"/>
</dbReference>
<evidence type="ECO:0000313" key="7">
    <source>
        <dbReference type="EMBL" id="OGG13029.1"/>
    </source>
</evidence>
<feature type="binding site" evidence="6">
    <location>
        <position position="105"/>
    </location>
    <ligand>
        <name>5-phospho-alpha-D-ribose 1-diphosphate</name>
        <dbReference type="ChEBI" id="CHEBI:58017"/>
        <note>ligand shared between dimeric partners</note>
    </ligand>
</feature>
<dbReference type="Gene3D" id="3.40.50.2020">
    <property type="match status" value="1"/>
</dbReference>
<dbReference type="NCBIfam" id="TIGR00336">
    <property type="entry name" value="pyrE"/>
    <property type="match status" value="1"/>
</dbReference>
<comment type="subunit">
    <text evidence="6">Homodimer.</text>
</comment>
<dbReference type="UniPathway" id="UPA00070">
    <property type="reaction ID" value="UER00119"/>
</dbReference>
<organism evidence="7 8">
    <name type="scientific">Candidatus Gottesmanbacteria bacterium RIFCSPHIGHO2_01_FULL_39_10</name>
    <dbReference type="NCBI Taxonomy" id="1798375"/>
    <lineage>
        <taxon>Bacteria</taxon>
        <taxon>Candidatus Gottesmaniibacteriota</taxon>
    </lineage>
</organism>
<evidence type="ECO:0000256" key="3">
    <source>
        <dbReference type="ARBA" id="ARBA00022676"/>
    </source>
</evidence>
<comment type="pathway">
    <text evidence="1 6">Pyrimidine metabolism; UMP biosynthesis via de novo pathway; UMP from orotate: step 1/2.</text>
</comment>
<evidence type="ECO:0000313" key="8">
    <source>
        <dbReference type="Proteomes" id="UP000177383"/>
    </source>
</evidence>
<dbReference type="CDD" id="cd06223">
    <property type="entry name" value="PRTases_typeI"/>
    <property type="match status" value="1"/>
</dbReference>
<dbReference type="InterPro" id="IPR029057">
    <property type="entry name" value="PRTase-like"/>
</dbReference>
<dbReference type="HAMAP" id="MF_01208">
    <property type="entry name" value="PyrE"/>
    <property type="match status" value="1"/>
</dbReference>
<dbReference type="PANTHER" id="PTHR19278:SF9">
    <property type="entry name" value="URIDINE 5'-MONOPHOSPHATE SYNTHASE"/>
    <property type="match status" value="1"/>
</dbReference>
<gene>
    <name evidence="6" type="primary">pyrE</name>
    <name evidence="7" type="ORF">A2773_00265</name>
</gene>
<proteinExistence type="inferred from homology"/>
<dbReference type="AlphaFoldDB" id="A0A1F5ZKK5"/>
<keyword evidence="3 6" id="KW-0328">Glycosyltransferase</keyword>
<keyword evidence="4 6" id="KW-0808">Transferase</keyword>
<keyword evidence="5 6" id="KW-0665">Pyrimidine biosynthesis</keyword>
<comment type="function">
    <text evidence="6">Catalyzes the transfer of a ribosyl phosphate group from 5-phosphoribose 1-diphosphate to orotate, leading to the formation of orotidine monophosphate (OMP).</text>
</comment>
<reference evidence="7 8" key="1">
    <citation type="journal article" date="2016" name="Nat. Commun.">
        <title>Thousands of microbial genomes shed light on interconnected biogeochemical processes in an aquifer system.</title>
        <authorList>
            <person name="Anantharaman K."/>
            <person name="Brown C.T."/>
            <person name="Hug L.A."/>
            <person name="Sharon I."/>
            <person name="Castelle C.J."/>
            <person name="Probst A.J."/>
            <person name="Thomas B.C."/>
            <person name="Singh A."/>
            <person name="Wilkins M.J."/>
            <person name="Karaoz U."/>
            <person name="Brodie E.L."/>
            <person name="Williams K.H."/>
            <person name="Hubbard S.S."/>
            <person name="Banfield J.F."/>
        </authorList>
    </citation>
    <scope>NUCLEOTIDE SEQUENCE [LARGE SCALE GENOMIC DNA]</scope>
</reference>
<accession>A0A1F5ZKK5</accession>
<dbReference type="Proteomes" id="UP000177383">
    <property type="component" value="Unassembled WGS sequence"/>
</dbReference>
<comment type="catalytic activity">
    <reaction evidence="6">
        <text>orotidine 5'-phosphate + diphosphate = orotate + 5-phospho-alpha-D-ribose 1-diphosphate</text>
        <dbReference type="Rhea" id="RHEA:10380"/>
        <dbReference type="ChEBI" id="CHEBI:30839"/>
        <dbReference type="ChEBI" id="CHEBI:33019"/>
        <dbReference type="ChEBI" id="CHEBI:57538"/>
        <dbReference type="ChEBI" id="CHEBI:58017"/>
        <dbReference type="EC" id="2.4.2.10"/>
    </reaction>
</comment>
<evidence type="ECO:0000256" key="5">
    <source>
        <dbReference type="ARBA" id="ARBA00022975"/>
    </source>
</evidence>
<feature type="binding site" evidence="6">
    <location>
        <position position="131"/>
    </location>
    <ligand>
        <name>orotate</name>
        <dbReference type="ChEBI" id="CHEBI:30839"/>
    </ligand>
</feature>
<sequence length="219" mass="24341">MNNKNISEEIAKLLLKIGAMTFRFDPPYTYTSGLKSPVYLDNRLIISYPDVRKKIINYYVQTIKERISLDNVDWISATATAAIPHGAWVADALNLPMVFVRPTTKTYGKGGKVEGHLKKGSKVLIIEDHISTAESVSSNAQSIRELGGSVEYCVATTTYDTKKSRDNLKAANIKLIALTTGKIIVETAYKIGKLTKDQKEKVDAWFADPPNWAKKMGLE</sequence>
<dbReference type="GO" id="GO:0019856">
    <property type="term" value="P:pyrimidine nucleobase biosynthetic process"/>
    <property type="evidence" value="ECO:0007669"/>
    <property type="project" value="TreeGrafter"/>
</dbReference>
<dbReference type="SUPFAM" id="SSF53271">
    <property type="entry name" value="PRTase-like"/>
    <property type="match status" value="1"/>
</dbReference>
<protein>
    <recommendedName>
        <fullName evidence="2 6">Orotate phosphoribosyltransferase</fullName>
        <shortName evidence="6">OPRT</shortName>
        <shortName evidence="6">OPRTase</shortName>
        <ecNumber evidence="2 6">2.4.2.10</ecNumber>
    </recommendedName>
</protein>
<evidence type="ECO:0000256" key="2">
    <source>
        <dbReference type="ARBA" id="ARBA00011971"/>
    </source>
</evidence>
<dbReference type="EC" id="2.4.2.10" evidence="2 6"/>
<evidence type="ECO:0000256" key="6">
    <source>
        <dbReference type="HAMAP-Rule" id="MF_01208"/>
    </source>
</evidence>
<dbReference type="GO" id="GO:0000287">
    <property type="term" value="F:magnesium ion binding"/>
    <property type="evidence" value="ECO:0007669"/>
    <property type="project" value="UniProtKB-UniRule"/>
</dbReference>
<name>A0A1F5ZKK5_9BACT</name>